<dbReference type="SUPFAM" id="SSF52799">
    <property type="entry name" value="(Phosphotyrosine protein) phosphatases II"/>
    <property type="match status" value="1"/>
</dbReference>
<dbReference type="InterPro" id="IPR011993">
    <property type="entry name" value="PH-like_dom_sf"/>
</dbReference>
<dbReference type="VEuPathDB" id="VectorBase:PPAPM1_001295"/>
<dbReference type="AlphaFoldDB" id="A0A1B0D6B3"/>
<organism evidence="2 3">
    <name type="scientific">Phlebotomus papatasi</name>
    <name type="common">Sandfly</name>
    <dbReference type="NCBI Taxonomy" id="29031"/>
    <lineage>
        <taxon>Eukaryota</taxon>
        <taxon>Metazoa</taxon>
        <taxon>Ecdysozoa</taxon>
        <taxon>Arthropoda</taxon>
        <taxon>Hexapoda</taxon>
        <taxon>Insecta</taxon>
        <taxon>Pterygota</taxon>
        <taxon>Neoptera</taxon>
        <taxon>Endopterygota</taxon>
        <taxon>Diptera</taxon>
        <taxon>Nematocera</taxon>
        <taxon>Psychodoidea</taxon>
        <taxon>Psychodidae</taxon>
        <taxon>Phlebotomus</taxon>
        <taxon>Phlebotomus</taxon>
    </lineage>
</organism>
<dbReference type="InterPro" id="IPR010569">
    <property type="entry name" value="Myotubularin-like_Pase_dom"/>
</dbReference>
<dbReference type="GO" id="GO:0046856">
    <property type="term" value="P:phosphatidylinositol dephosphorylation"/>
    <property type="evidence" value="ECO:0007669"/>
    <property type="project" value="TreeGrafter"/>
</dbReference>
<dbReference type="GO" id="GO:0016020">
    <property type="term" value="C:membrane"/>
    <property type="evidence" value="ECO:0007669"/>
    <property type="project" value="TreeGrafter"/>
</dbReference>
<name>A0A1B0D6B3_PHLPP</name>
<dbReference type="SUPFAM" id="SSF50729">
    <property type="entry name" value="PH domain-like"/>
    <property type="match status" value="1"/>
</dbReference>
<dbReference type="PROSITE" id="PS51339">
    <property type="entry name" value="PPASE_MYOTUBULARIN"/>
    <property type="match status" value="1"/>
</dbReference>
<dbReference type="Proteomes" id="UP000092462">
    <property type="component" value="Unassembled WGS sequence"/>
</dbReference>
<dbReference type="InterPro" id="IPR030564">
    <property type="entry name" value="Myotubularin"/>
</dbReference>
<dbReference type="PANTHER" id="PTHR10807">
    <property type="entry name" value="MYOTUBULARIN-RELATED"/>
    <property type="match status" value="1"/>
</dbReference>
<comment type="similarity">
    <text evidence="1">Belongs to the protein-tyrosine phosphatase family. Non-receptor class myotubularin subfamily.</text>
</comment>
<sequence>MLKRLSSFRFSLRREAKDADSEPSEPTTTVTDQDVDGELERNLKPKFLHGELEVTRASRVVLYPPVTNKEDAGAGKEGLLVVTNFKLSFITLEDSQSANFVYQENIFLGKNDVTLSNIDMIYQVVDKKKKILSPQNKTSSRIEYLLIVCKNFRTLKFGFKNSEAKKGKNIADALLKFAFPTQHNLLFLYRYKEKYYNTIRNVTMFNKKSDWVSELHRCGASTKDWRVLYIDNESSLPGNSMPMSYVIPKDITDEDYLQTAQTFRGARNAIWVYQYDSASLIRMAELADKTDSRMENVVIERVRACHPTKRQPYIMDLTKPTLHTINTSYQKLRQLCTPDSPKTFSEQDDKFLKHLEASSWLLNVSQCLSYAHDVAGRMKNGETVILQENEGRDMCCLISSLTQIILDAYVRTINGFQSLVQKEWVALGHPFSDRLRHVNSPVVTEECPLFLLFLDCTWQLLQQYPQDFEFTETYLTTMWDAAFMPIFDTFQFNSEHDRLVARNEGLILRPVWDWGEQFADKDIVYFSNPCYRRPAVEPSRRSVVLPATAIPLPIIGAPDYHPVQPLSSGSRIVQGIPVDTEPRVILSPQCSVKWLDVWVQCYYRWLPIVEIPNGGMPQVELFHRVILSNICKLQQALQTGDFDDLPTSQQNGTERMVQNLPSVNSFFPFSRNNSDPNELTDILIASNELLVDGSIFDAISQAHNE</sequence>
<dbReference type="Pfam" id="PF12578">
    <property type="entry name" value="3-PAP"/>
    <property type="match status" value="1"/>
</dbReference>
<accession>A0A1B0D6B3</accession>
<dbReference type="Gene3D" id="2.30.29.30">
    <property type="entry name" value="Pleckstrin-homology domain (PH domain)/Phosphotyrosine-binding domain (PTB)"/>
    <property type="match status" value="1"/>
</dbReference>
<protein>
    <submittedName>
        <fullName evidence="2">Uncharacterized protein</fullName>
    </submittedName>
</protein>
<reference evidence="2" key="1">
    <citation type="submission" date="2022-08" db="UniProtKB">
        <authorList>
            <consortium name="EnsemblMetazoa"/>
        </authorList>
    </citation>
    <scope>IDENTIFICATION</scope>
    <source>
        <strain evidence="2">Israel</strain>
    </source>
</reference>
<dbReference type="Pfam" id="PF06602">
    <property type="entry name" value="Myotub-related"/>
    <property type="match status" value="1"/>
</dbReference>
<proteinExistence type="inferred from homology"/>
<dbReference type="EMBL" id="AJVK01025888">
    <property type="status" value="NOT_ANNOTATED_CDS"/>
    <property type="molecule type" value="Genomic_DNA"/>
</dbReference>
<dbReference type="CDD" id="cd14537">
    <property type="entry name" value="PTP-MTMR10-like"/>
    <property type="match status" value="1"/>
</dbReference>
<dbReference type="InterPro" id="IPR022587">
    <property type="entry name" value="MTMR12-like_C"/>
</dbReference>
<dbReference type="EnsemblMetazoa" id="PPAI003022-RA">
    <property type="protein sequence ID" value="PPAI003022-PA"/>
    <property type="gene ID" value="PPAI003022"/>
</dbReference>
<dbReference type="GO" id="GO:0005737">
    <property type="term" value="C:cytoplasm"/>
    <property type="evidence" value="ECO:0007669"/>
    <property type="project" value="TreeGrafter"/>
</dbReference>
<dbReference type="VEuPathDB" id="VectorBase:PPAI003022"/>
<dbReference type="InterPro" id="IPR029021">
    <property type="entry name" value="Prot-tyrosine_phosphatase-like"/>
</dbReference>
<evidence type="ECO:0000313" key="2">
    <source>
        <dbReference type="EnsemblMetazoa" id="PPAI003022-PA"/>
    </source>
</evidence>
<evidence type="ECO:0000256" key="1">
    <source>
        <dbReference type="ARBA" id="ARBA00007471"/>
    </source>
</evidence>
<dbReference type="PANTHER" id="PTHR10807:SF110">
    <property type="entry name" value="FI17948P1"/>
    <property type="match status" value="1"/>
</dbReference>
<keyword evidence="3" id="KW-1185">Reference proteome</keyword>
<dbReference type="EMBL" id="AJVK01025887">
    <property type="status" value="NOT_ANNOTATED_CDS"/>
    <property type="molecule type" value="Genomic_DNA"/>
</dbReference>
<evidence type="ECO:0000313" key="3">
    <source>
        <dbReference type="Proteomes" id="UP000092462"/>
    </source>
</evidence>